<comment type="caution">
    <text evidence="1">The sequence shown here is derived from an EMBL/GenBank/DDBJ whole genome shotgun (WGS) entry which is preliminary data.</text>
</comment>
<dbReference type="PANTHER" id="PTHR45913:SF19">
    <property type="entry name" value="LOW QUALITY PROTEIN: ZINC FINGER BED DOMAIN-CONTAINING PROTEIN 5-LIKE"/>
    <property type="match status" value="1"/>
</dbReference>
<accession>A0A4C1TUW3</accession>
<dbReference type="OrthoDB" id="7382669at2759"/>
<evidence type="ECO:0000313" key="2">
    <source>
        <dbReference type="Proteomes" id="UP000299102"/>
    </source>
</evidence>
<dbReference type="STRING" id="151549.A0A4C1TUW3"/>
<dbReference type="AlphaFoldDB" id="A0A4C1TUW3"/>
<protein>
    <submittedName>
        <fullName evidence="1">Retrovirus-related Pol polyprotein from type-1 retrotransposable element R1 4</fullName>
    </submittedName>
</protein>
<keyword evidence="2" id="KW-1185">Reference proteome</keyword>
<organism evidence="1 2">
    <name type="scientific">Eumeta variegata</name>
    <name type="common">Bagworm moth</name>
    <name type="synonym">Eumeta japonica</name>
    <dbReference type="NCBI Taxonomy" id="151549"/>
    <lineage>
        <taxon>Eukaryota</taxon>
        <taxon>Metazoa</taxon>
        <taxon>Ecdysozoa</taxon>
        <taxon>Arthropoda</taxon>
        <taxon>Hexapoda</taxon>
        <taxon>Insecta</taxon>
        <taxon>Pterygota</taxon>
        <taxon>Neoptera</taxon>
        <taxon>Endopterygota</taxon>
        <taxon>Lepidoptera</taxon>
        <taxon>Glossata</taxon>
        <taxon>Ditrysia</taxon>
        <taxon>Tineoidea</taxon>
        <taxon>Psychidae</taxon>
        <taxon>Oiketicinae</taxon>
        <taxon>Eumeta</taxon>
    </lineage>
</organism>
<dbReference type="EMBL" id="BGZK01000090">
    <property type="protein sequence ID" value="GBP17821.1"/>
    <property type="molecule type" value="Genomic_DNA"/>
</dbReference>
<proteinExistence type="predicted"/>
<reference evidence="1 2" key="1">
    <citation type="journal article" date="2019" name="Commun. Biol.">
        <title>The bagworm genome reveals a unique fibroin gene that provides high tensile strength.</title>
        <authorList>
            <person name="Kono N."/>
            <person name="Nakamura H."/>
            <person name="Ohtoshi R."/>
            <person name="Tomita M."/>
            <person name="Numata K."/>
            <person name="Arakawa K."/>
        </authorList>
    </citation>
    <scope>NUCLEOTIDE SEQUENCE [LARGE SCALE GENOMIC DNA]</scope>
</reference>
<name>A0A4C1TUW3_EUMVA</name>
<sequence length="363" mass="40816">MMSHGSDGGVITRRDLAAIWINLGPDVGLGPAKSCTVTVKGRLQRPPIIRMSGDSIWTVSVATVLGLVLDEHLSFAQHTQSIEERFDKRPARILLTKAYRIVSTAALPVLAGVLPAHIEVIAAGRTDRERDGRTAAEVRAFRWYVRSEMIAEWQKNWDDEKNDRELYRYFSEVSARFSSDWVEPDYQTTQLLTGHYCFRKRLHELGLNDTSMCLCEQKDEDMDRRTSEVPTKALLASYMVAYRVAKCKKPHMIAEELILSEAVDMTKRLNNTISRHIHDIAEDINEQIVGNLSVGKTVGVCTDGTRAMSGQYGGLQALIKSKVPSAKWSHCVIQREALEAKNITPELSVMMDSIIKPVNYIKI</sequence>
<dbReference type="Proteomes" id="UP000299102">
    <property type="component" value="Unassembled WGS sequence"/>
</dbReference>
<gene>
    <name evidence="1" type="ORF">EVAR_102680_1</name>
</gene>
<dbReference type="PANTHER" id="PTHR45913">
    <property type="entry name" value="EPM2A-INTERACTING PROTEIN 1"/>
    <property type="match status" value="1"/>
</dbReference>
<evidence type="ECO:0000313" key="1">
    <source>
        <dbReference type="EMBL" id="GBP17821.1"/>
    </source>
</evidence>